<name>A4A2U7_9BACT</name>
<evidence type="ECO:0000256" key="1">
    <source>
        <dbReference type="SAM" id="SignalP"/>
    </source>
</evidence>
<dbReference type="RefSeq" id="WP_002655920.1">
    <property type="nucleotide sequence ID" value="NZ_CH672377.1"/>
</dbReference>
<evidence type="ECO:0000313" key="3">
    <source>
        <dbReference type="Proteomes" id="UP000004358"/>
    </source>
</evidence>
<dbReference type="HOGENOM" id="CLU_1091913_0_0_0"/>
<keyword evidence="1" id="KW-0732">Signal</keyword>
<comment type="caution">
    <text evidence="2">The sequence shown here is derived from an EMBL/GenBank/DDBJ whole genome shotgun (WGS) entry which is preliminary data.</text>
</comment>
<sequence length="254" mass="26563">VTSIVCVLLLRIVSSVHAQAILPLQRIDTNDQTSSAYALVFADDGDENHTDQDADEDLAHSTQVINLAGANCTATAQAWNSVPSGNSDFVPEIDITNSGSLYTSGPAQIIEYSTGSVGYGKYKVLANPAVEDTGGTMVSHIYVVLNGGGTFNRVSATYRASVGSSWIEITGNAFVGFHLEGVLSNAGGSPIVLDEMFYTAGINEMFIATEYVSVDDEVEMKASGYLGGQGASPPFDVGGSEMRGLSLTVSASIQ</sequence>
<accession>A4A2U7</accession>
<organism evidence="2 3">
    <name type="scientific">Blastopirellula marina DSM 3645</name>
    <dbReference type="NCBI Taxonomy" id="314230"/>
    <lineage>
        <taxon>Bacteria</taxon>
        <taxon>Pseudomonadati</taxon>
        <taxon>Planctomycetota</taxon>
        <taxon>Planctomycetia</taxon>
        <taxon>Pirellulales</taxon>
        <taxon>Pirellulaceae</taxon>
        <taxon>Blastopirellula</taxon>
    </lineage>
</organism>
<protein>
    <submittedName>
        <fullName evidence="2">Uncharacterized protein</fullName>
    </submittedName>
</protein>
<reference evidence="2 3" key="1">
    <citation type="submission" date="2006-02" db="EMBL/GenBank/DDBJ databases">
        <authorList>
            <person name="Amann R."/>
            <person name="Ferriera S."/>
            <person name="Johnson J."/>
            <person name="Kravitz S."/>
            <person name="Halpern A."/>
            <person name="Remington K."/>
            <person name="Beeson K."/>
            <person name="Tran B."/>
            <person name="Rogers Y.-H."/>
            <person name="Friedman R."/>
            <person name="Venter J.C."/>
        </authorList>
    </citation>
    <scope>NUCLEOTIDE SEQUENCE [LARGE SCALE GENOMIC DNA]</scope>
    <source>
        <strain evidence="2 3">DSM 3645</strain>
    </source>
</reference>
<proteinExistence type="predicted"/>
<dbReference type="Proteomes" id="UP000004358">
    <property type="component" value="Unassembled WGS sequence"/>
</dbReference>
<dbReference type="EMBL" id="AANZ01000051">
    <property type="protein sequence ID" value="EAQ76923.1"/>
    <property type="molecule type" value="Genomic_DNA"/>
</dbReference>
<dbReference type="AlphaFoldDB" id="A4A2U7"/>
<gene>
    <name evidence="2" type="ORF">DSM3645_11671</name>
</gene>
<feature type="chain" id="PRO_5002665535" evidence="1">
    <location>
        <begin position="19"/>
        <end position="254"/>
    </location>
</feature>
<feature type="signal peptide" evidence="1">
    <location>
        <begin position="1"/>
        <end position="18"/>
    </location>
</feature>
<feature type="non-terminal residue" evidence="2">
    <location>
        <position position="1"/>
    </location>
</feature>
<evidence type="ECO:0000313" key="2">
    <source>
        <dbReference type="EMBL" id="EAQ76923.1"/>
    </source>
</evidence>